<dbReference type="InterPro" id="IPR048284">
    <property type="entry name" value="EryCIII-like_N"/>
</dbReference>
<evidence type="ECO:0000259" key="5">
    <source>
        <dbReference type="Pfam" id="PF21036"/>
    </source>
</evidence>
<dbReference type="EMBL" id="JACHMH010000001">
    <property type="protein sequence ID" value="MBB4676140.1"/>
    <property type="molecule type" value="Genomic_DNA"/>
</dbReference>
<dbReference type="AlphaFoldDB" id="A0A7W7C7Y2"/>
<sequence>MRFLFITGGGSAPVHAGIPLAWAARTAGHEVIVACPEENRDLIAHVGLPAYAVTPVGIADAMLKDRAGDPLPIPEDFTAQLDFIGRGFGRLSAAAHQETLALARTWKPDVIIGGEYNHHAQLVAKQLGLPLVSHTYALYDRAETDWQAATAELEPELSALGLSALPEAELFVDITPPSLRPDDAVPARLMRWTPGNQQVGLERWMCAKGDKPRVVITSGSRSKFVPALGADFFRPLLANPALSDGSVEVVIATTEPVAQQLRAEFPDIKAGWVPLDVVAPTADLVVHHGGGVTVMTLLNAGVPQVVLPEIPTSAVSVRRVDERGAAITLDGNNPPVAEVAGAISKILGDSGYRASAQEISREIAGLTPSAEIVKEIEKLV</sequence>
<reference evidence="6 7" key="1">
    <citation type="submission" date="2020-08" db="EMBL/GenBank/DDBJ databases">
        <title>Sequencing the genomes of 1000 actinobacteria strains.</title>
        <authorList>
            <person name="Klenk H.-P."/>
        </authorList>
    </citation>
    <scope>NUCLEOTIDE SEQUENCE [LARGE SCALE GENOMIC DNA]</scope>
    <source>
        <strain evidence="6 7">DSM 44230</strain>
    </source>
</reference>
<evidence type="ECO:0000256" key="1">
    <source>
        <dbReference type="ARBA" id="ARBA00006962"/>
    </source>
</evidence>
<dbReference type="Pfam" id="PF06722">
    <property type="entry name" value="EryCIII-like_C"/>
    <property type="match status" value="1"/>
</dbReference>
<dbReference type="SUPFAM" id="SSF53756">
    <property type="entry name" value="UDP-Glycosyltransferase/glycogen phosphorylase"/>
    <property type="match status" value="1"/>
</dbReference>
<feature type="domain" description="Erythromycin biosynthesis protein CIII-like C-terminal" evidence="4">
    <location>
        <begin position="247"/>
        <end position="379"/>
    </location>
</feature>
<organism evidence="6 7">
    <name type="scientific">Crossiella cryophila</name>
    <dbReference type="NCBI Taxonomy" id="43355"/>
    <lineage>
        <taxon>Bacteria</taxon>
        <taxon>Bacillati</taxon>
        <taxon>Actinomycetota</taxon>
        <taxon>Actinomycetes</taxon>
        <taxon>Pseudonocardiales</taxon>
        <taxon>Pseudonocardiaceae</taxon>
        <taxon>Crossiella</taxon>
    </lineage>
</organism>
<comment type="caution">
    <text evidence="6">The sequence shown here is derived from an EMBL/GenBank/DDBJ whole genome shotgun (WGS) entry which is preliminary data.</text>
</comment>
<dbReference type="Pfam" id="PF21036">
    <property type="entry name" value="EryCIII-like_N"/>
    <property type="match status" value="1"/>
</dbReference>
<dbReference type="PANTHER" id="PTHR48050:SF13">
    <property type="entry name" value="STEROL 3-BETA-GLUCOSYLTRANSFERASE UGT80A2"/>
    <property type="match status" value="1"/>
</dbReference>
<dbReference type="CDD" id="cd03784">
    <property type="entry name" value="GT1_Gtf-like"/>
    <property type="match status" value="1"/>
</dbReference>
<dbReference type="PANTHER" id="PTHR48050">
    <property type="entry name" value="STEROL 3-BETA-GLUCOSYLTRANSFERASE"/>
    <property type="match status" value="1"/>
</dbReference>
<dbReference type="InterPro" id="IPR002213">
    <property type="entry name" value="UDP_glucos_trans"/>
</dbReference>
<evidence type="ECO:0000313" key="7">
    <source>
        <dbReference type="Proteomes" id="UP000533598"/>
    </source>
</evidence>
<comment type="similarity">
    <text evidence="1">Belongs to the glycosyltransferase 28 family.</text>
</comment>
<dbReference type="Gene3D" id="3.40.50.2000">
    <property type="entry name" value="Glycogen Phosphorylase B"/>
    <property type="match status" value="2"/>
</dbReference>
<gene>
    <name evidence="6" type="ORF">HNR67_002258</name>
</gene>
<dbReference type="GO" id="GO:0016758">
    <property type="term" value="F:hexosyltransferase activity"/>
    <property type="evidence" value="ECO:0007669"/>
    <property type="project" value="UniProtKB-ARBA"/>
</dbReference>
<dbReference type="InterPro" id="IPR010610">
    <property type="entry name" value="EryCIII-like_C"/>
</dbReference>
<accession>A0A7W7C7Y2</accession>
<feature type="domain" description="Erythromycin biosynthesis protein CIII-like N-terminal" evidence="5">
    <location>
        <begin position="97"/>
        <end position="219"/>
    </location>
</feature>
<keyword evidence="7" id="KW-1185">Reference proteome</keyword>
<dbReference type="Proteomes" id="UP000533598">
    <property type="component" value="Unassembled WGS sequence"/>
</dbReference>
<evidence type="ECO:0000313" key="6">
    <source>
        <dbReference type="EMBL" id="MBB4676140.1"/>
    </source>
</evidence>
<dbReference type="RefSeq" id="WP_185002003.1">
    <property type="nucleotide sequence ID" value="NZ_BAAAUI010000016.1"/>
</dbReference>
<evidence type="ECO:0000259" key="4">
    <source>
        <dbReference type="Pfam" id="PF06722"/>
    </source>
</evidence>
<dbReference type="GO" id="GO:0017000">
    <property type="term" value="P:antibiotic biosynthetic process"/>
    <property type="evidence" value="ECO:0007669"/>
    <property type="project" value="UniProtKB-ARBA"/>
</dbReference>
<keyword evidence="2" id="KW-0328">Glycosyltransferase</keyword>
<proteinExistence type="inferred from homology"/>
<dbReference type="GO" id="GO:0008194">
    <property type="term" value="F:UDP-glycosyltransferase activity"/>
    <property type="evidence" value="ECO:0007669"/>
    <property type="project" value="InterPro"/>
</dbReference>
<protein>
    <submittedName>
        <fullName evidence="6">Glycosyltransferase</fullName>
    </submittedName>
</protein>
<keyword evidence="3 6" id="KW-0808">Transferase</keyword>
<evidence type="ECO:0000256" key="2">
    <source>
        <dbReference type="ARBA" id="ARBA00022676"/>
    </source>
</evidence>
<evidence type="ECO:0000256" key="3">
    <source>
        <dbReference type="ARBA" id="ARBA00022679"/>
    </source>
</evidence>
<name>A0A7W7C7Y2_9PSEU</name>
<dbReference type="InterPro" id="IPR050426">
    <property type="entry name" value="Glycosyltransferase_28"/>
</dbReference>